<feature type="region of interest" description="Disordered" evidence="1">
    <location>
        <begin position="135"/>
        <end position="177"/>
    </location>
</feature>
<dbReference type="Proteomes" id="UP000008311">
    <property type="component" value="Unassembled WGS sequence"/>
</dbReference>
<dbReference type="KEGG" id="rcu:8280094"/>
<proteinExistence type="predicted"/>
<sequence length="261" mass="29420">MADWGYLSDTDDSAVEELISQVKDLSVLEQVSKINCSGFTDSLLPTDLDTRFRKLKSFNTSKVQFSGTSLEGKRIVHGSVSDDENDEGHPSEKGSSFKDGTEIFSDTKQNPDGKLKESPNWEKIFSLLEENPDGEKGLEKNYKHGSYDSSSKSKSGSSVSPLGSSNSFLDSPPKKTGCFWCSPKKKKNRENLKIDWAYKKDDDFLSVLDIFSYKEQKKAIKEEEKINKEAEKIVKWAKQASNRMSFHGIEDEVSDDDKRKL</sequence>
<evidence type="ECO:0000313" key="2">
    <source>
        <dbReference type="EMBL" id="EEF42495.1"/>
    </source>
</evidence>
<dbReference type="InParanoid" id="B9S1M6"/>
<dbReference type="FunCoup" id="B9S1M6">
    <property type="interactions" value="112"/>
</dbReference>
<feature type="region of interest" description="Disordered" evidence="1">
    <location>
        <begin position="79"/>
        <end position="117"/>
    </location>
</feature>
<dbReference type="EMBL" id="EQ973844">
    <property type="protein sequence ID" value="EEF42495.1"/>
    <property type="molecule type" value="Genomic_DNA"/>
</dbReference>
<dbReference type="PANTHER" id="PTHR35692:SF1">
    <property type="entry name" value="F26F24.11"/>
    <property type="match status" value="1"/>
</dbReference>
<dbReference type="AlphaFoldDB" id="B9S1M6"/>
<evidence type="ECO:0000313" key="3">
    <source>
        <dbReference type="Proteomes" id="UP000008311"/>
    </source>
</evidence>
<reference evidence="3" key="1">
    <citation type="journal article" date="2010" name="Nat. Biotechnol.">
        <title>Draft genome sequence of the oilseed species Ricinus communis.</title>
        <authorList>
            <person name="Chan A.P."/>
            <person name="Crabtree J."/>
            <person name="Zhao Q."/>
            <person name="Lorenzi H."/>
            <person name="Orvis J."/>
            <person name="Puiu D."/>
            <person name="Melake-Berhan A."/>
            <person name="Jones K.M."/>
            <person name="Redman J."/>
            <person name="Chen G."/>
            <person name="Cahoon E.B."/>
            <person name="Gedil M."/>
            <person name="Stanke M."/>
            <person name="Haas B.J."/>
            <person name="Wortman J.R."/>
            <person name="Fraser-Liggett C.M."/>
            <person name="Ravel J."/>
            <person name="Rabinowicz P.D."/>
        </authorList>
    </citation>
    <scope>NUCLEOTIDE SEQUENCE [LARGE SCALE GENOMIC DNA]</scope>
    <source>
        <strain evidence="3">cv. Hale</strain>
    </source>
</reference>
<dbReference type="STRING" id="3988.B9S1M6"/>
<dbReference type="PANTHER" id="PTHR35692">
    <property type="entry name" value="F26F24.11"/>
    <property type="match status" value="1"/>
</dbReference>
<gene>
    <name evidence="2" type="ORF">RCOM_0866560</name>
</gene>
<dbReference type="OMA" id="KSGCFWC"/>
<feature type="compositionally biased region" description="Low complexity" evidence="1">
    <location>
        <begin position="147"/>
        <end position="167"/>
    </location>
</feature>
<feature type="compositionally biased region" description="Basic and acidic residues" evidence="1">
    <location>
        <begin position="135"/>
        <end position="146"/>
    </location>
</feature>
<accession>B9S1M6</accession>
<organism evidence="2 3">
    <name type="scientific">Ricinus communis</name>
    <name type="common">Castor bean</name>
    <dbReference type="NCBI Taxonomy" id="3988"/>
    <lineage>
        <taxon>Eukaryota</taxon>
        <taxon>Viridiplantae</taxon>
        <taxon>Streptophyta</taxon>
        <taxon>Embryophyta</taxon>
        <taxon>Tracheophyta</taxon>
        <taxon>Spermatophyta</taxon>
        <taxon>Magnoliopsida</taxon>
        <taxon>eudicotyledons</taxon>
        <taxon>Gunneridae</taxon>
        <taxon>Pentapetalae</taxon>
        <taxon>rosids</taxon>
        <taxon>fabids</taxon>
        <taxon>Malpighiales</taxon>
        <taxon>Euphorbiaceae</taxon>
        <taxon>Acalyphoideae</taxon>
        <taxon>Acalypheae</taxon>
        <taxon>Ricinus</taxon>
    </lineage>
</organism>
<name>B9S1M6_RICCO</name>
<protein>
    <submittedName>
        <fullName evidence="2">Uncharacterized protein</fullName>
    </submittedName>
</protein>
<dbReference type="eggNOG" id="ENOG502S0M9">
    <property type="taxonomic scope" value="Eukaryota"/>
</dbReference>
<keyword evidence="3" id="KW-1185">Reference proteome</keyword>
<feature type="compositionally biased region" description="Basic and acidic residues" evidence="1">
    <location>
        <begin position="87"/>
        <end position="101"/>
    </location>
</feature>
<dbReference type="OrthoDB" id="1936256at2759"/>
<evidence type="ECO:0000256" key="1">
    <source>
        <dbReference type="SAM" id="MobiDB-lite"/>
    </source>
</evidence>